<feature type="transmembrane region" description="Helical" evidence="2">
    <location>
        <begin position="168"/>
        <end position="188"/>
    </location>
</feature>
<organism evidence="4 5">
    <name type="scientific">Prauserella flavalba</name>
    <dbReference type="NCBI Taxonomy" id="1477506"/>
    <lineage>
        <taxon>Bacteria</taxon>
        <taxon>Bacillati</taxon>
        <taxon>Actinomycetota</taxon>
        <taxon>Actinomycetes</taxon>
        <taxon>Pseudonocardiales</taxon>
        <taxon>Pseudonocardiaceae</taxon>
        <taxon>Prauserella</taxon>
    </lineage>
</organism>
<keyword evidence="5" id="KW-1185">Reference proteome</keyword>
<feature type="compositionally biased region" description="Low complexity" evidence="1">
    <location>
        <begin position="1"/>
        <end position="11"/>
    </location>
</feature>
<reference evidence="4 5" key="1">
    <citation type="submission" date="2016-07" db="EMBL/GenBank/DDBJ databases">
        <title>Draft genome sequence of Prauserella sp. YIM 121212, isolated from alkaline soil.</title>
        <authorList>
            <person name="Ruckert C."/>
            <person name="Albersmeier A."/>
            <person name="Jiang C.-L."/>
            <person name="Jiang Y."/>
            <person name="Kalinowski J."/>
            <person name="Schneider O."/>
            <person name="Winkler A."/>
            <person name="Zotchev S.B."/>
        </authorList>
    </citation>
    <scope>NUCLEOTIDE SEQUENCE [LARGE SCALE GENOMIC DNA]</scope>
    <source>
        <strain evidence="4 5">YIM 121212</strain>
    </source>
</reference>
<dbReference type="Proteomes" id="UP000247892">
    <property type="component" value="Unassembled WGS sequence"/>
</dbReference>
<feature type="transmembrane region" description="Helical" evidence="2">
    <location>
        <begin position="232"/>
        <end position="256"/>
    </location>
</feature>
<evidence type="ECO:0000313" key="5">
    <source>
        <dbReference type="Proteomes" id="UP000247892"/>
    </source>
</evidence>
<evidence type="ECO:0000313" key="4">
    <source>
        <dbReference type="EMBL" id="PXY37402.1"/>
    </source>
</evidence>
<protein>
    <recommendedName>
        <fullName evidence="3">DUF7847 domain-containing protein</fullName>
    </recommendedName>
</protein>
<keyword evidence="2" id="KW-0812">Transmembrane</keyword>
<gene>
    <name evidence="4" type="ORF">BA062_06670</name>
</gene>
<keyword evidence="2" id="KW-0472">Membrane</keyword>
<evidence type="ECO:0000256" key="1">
    <source>
        <dbReference type="SAM" id="MobiDB-lite"/>
    </source>
</evidence>
<dbReference type="AlphaFoldDB" id="A0A318LS10"/>
<feature type="transmembrane region" description="Helical" evidence="2">
    <location>
        <begin position="125"/>
        <end position="147"/>
    </location>
</feature>
<proteinExistence type="predicted"/>
<dbReference type="InterPro" id="IPR057169">
    <property type="entry name" value="DUF7847"/>
</dbReference>
<accession>A0A318LS10</accession>
<feature type="compositionally biased region" description="Low complexity" evidence="1">
    <location>
        <begin position="22"/>
        <end position="32"/>
    </location>
</feature>
<dbReference type="RefSeq" id="WP_168213890.1">
    <property type="nucleotide sequence ID" value="NZ_MASU01000003.1"/>
</dbReference>
<feature type="transmembrane region" description="Helical" evidence="2">
    <location>
        <begin position="65"/>
        <end position="87"/>
    </location>
</feature>
<sequence>MTDPSGWSSPDSGDEPRRAQHPQHPQYPQYPGAGRGSQGQPGVIPLRPLALGEILDGAMSTMRKYAGIVFGSSAVVALISAVLFLLADRLLLGSVEPVLLDPNATQEEQLDAVWEALRQTLPVNAVILIVTMVTQTFLTGLLMVVVGKAVLGQPITFAEAWEELRPRVLPLLGLTLLVALIVAVGTVLFLVPGIAAYVFLSLATPALVLERGKVGKSLGRSTALVRGSWWRVFGILLVALIITFVISLIIQIPFGFAGGADIGQGASTGSLLIGELGRAVAQTITVPFAAGVTALLYIDQRMRREGLDRELARAAGGE</sequence>
<comment type="caution">
    <text evidence="4">The sequence shown here is derived from an EMBL/GenBank/DDBJ whole genome shotgun (WGS) entry which is preliminary data.</text>
</comment>
<keyword evidence="2" id="KW-1133">Transmembrane helix</keyword>
<feature type="transmembrane region" description="Helical" evidence="2">
    <location>
        <begin position="276"/>
        <end position="298"/>
    </location>
</feature>
<dbReference type="EMBL" id="MASU01000003">
    <property type="protein sequence ID" value="PXY37402.1"/>
    <property type="molecule type" value="Genomic_DNA"/>
</dbReference>
<feature type="region of interest" description="Disordered" evidence="1">
    <location>
        <begin position="1"/>
        <end position="39"/>
    </location>
</feature>
<evidence type="ECO:0000256" key="2">
    <source>
        <dbReference type="SAM" id="Phobius"/>
    </source>
</evidence>
<feature type="transmembrane region" description="Helical" evidence="2">
    <location>
        <begin position="194"/>
        <end position="212"/>
    </location>
</feature>
<name>A0A318LS10_9PSEU</name>
<feature type="domain" description="DUF7847" evidence="3">
    <location>
        <begin position="128"/>
        <end position="297"/>
    </location>
</feature>
<dbReference type="Pfam" id="PF25231">
    <property type="entry name" value="DUF7847"/>
    <property type="match status" value="1"/>
</dbReference>
<evidence type="ECO:0000259" key="3">
    <source>
        <dbReference type="Pfam" id="PF25231"/>
    </source>
</evidence>